<evidence type="ECO:0000313" key="2">
    <source>
        <dbReference type="EMBL" id="KAH7321106.1"/>
    </source>
</evidence>
<evidence type="ECO:0000313" key="3">
    <source>
        <dbReference type="Proteomes" id="UP000813444"/>
    </source>
</evidence>
<dbReference type="PANTHER" id="PTHR35605">
    <property type="entry name" value="ECP2 EFFECTOR PROTEIN DOMAIN-CONTAINING PROTEIN-RELATED"/>
    <property type="match status" value="1"/>
</dbReference>
<dbReference type="EMBL" id="JAGPNK010000005">
    <property type="protein sequence ID" value="KAH7321106.1"/>
    <property type="molecule type" value="Genomic_DNA"/>
</dbReference>
<proteinExistence type="predicted"/>
<accession>A0A8K0SZM6</accession>
<name>A0A8K0SZM6_9HYPO</name>
<reference evidence="2" key="1">
    <citation type="journal article" date="2021" name="Nat. Commun.">
        <title>Genetic determinants of endophytism in the Arabidopsis root mycobiome.</title>
        <authorList>
            <person name="Mesny F."/>
            <person name="Miyauchi S."/>
            <person name="Thiergart T."/>
            <person name="Pickel B."/>
            <person name="Atanasova L."/>
            <person name="Karlsson M."/>
            <person name="Huettel B."/>
            <person name="Barry K.W."/>
            <person name="Haridas S."/>
            <person name="Chen C."/>
            <person name="Bauer D."/>
            <person name="Andreopoulos W."/>
            <person name="Pangilinan J."/>
            <person name="LaButti K."/>
            <person name="Riley R."/>
            <person name="Lipzen A."/>
            <person name="Clum A."/>
            <person name="Drula E."/>
            <person name="Henrissat B."/>
            <person name="Kohler A."/>
            <person name="Grigoriev I.V."/>
            <person name="Martin F.M."/>
            <person name="Hacquard S."/>
        </authorList>
    </citation>
    <scope>NUCLEOTIDE SEQUENCE</scope>
    <source>
        <strain evidence="2">MPI-CAGE-CH-0235</strain>
    </source>
</reference>
<feature type="chain" id="PRO_5035474066" evidence="1">
    <location>
        <begin position="19"/>
        <end position="212"/>
    </location>
</feature>
<organism evidence="2 3">
    <name type="scientific">Stachybotrys elegans</name>
    <dbReference type="NCBI Taxonomy" id="80388"/>
    <lineage>
        <taxon>Eukaryota</taxon>
        <taxon>Fungi</taxon>
        <taxon>Dikarya</taxon>
        <taxon>Ascomycota</taxon>
        <taxon>Pezizomycotina</taxon>
        <taxon>Sordariomycetes</taxon>
        <taxon>Hypocreomycetidae</taxon>
        <taxon>Hypocreales</taxon>
        <taxon>Stachybotryaceae</taxon>
        <taxon>Stachybotrys</taxon>
    </lineage>
</organism>
<feature type="signal peptide" evidence="1">
    <location>
        <begin position="1"/>
        <end position="18"/>
    </location>
</feature>
<keyword evidence="1" id="KW-0732">Signal</keyword>
<dbReference type="Proteomes" id="UP000813444">
    <property type="component" value="Unassembled WGS sequence"/>
</dbReference>
<dbReference type="AlphaFoldDB" id="A0A8K0SZM6"/>
<sequence>MRSATVFLLAALAGMATAATGEVKPPMEGYTVEEPAWEFDIEEGKPPVVLKGTAESVMDQLTADYPDFASKALARIASVNVDSVGQSSAVPEGLTKRDSNLCWVFPIARENYIRDGIVYLHGVPGRPSIPAGPRVCHRVSCSWGSGIWWCNDNNFSKTLGSYKDIANGAQACNNECRRFAFDAGLDTGWWTSGQRFHNDGINIIIRGGEANC</sequence>
<keyword evidence="3" id="KW-1185">Reference proteome</keyword>
<dbReference type="OrthoDB" id="3552888at2759"/>
<evidence type="ECO:0000256" key="1">
    <source>
        <dbReference type="SAM" id="SignalP"/>
    </source>
</evidence>
<protein>
    <submittedName>
        <fullName evidence="2">Uncharacterized protein</fullName>
    </submittedName>
</protein>
<dbReference type="PANTHER" id="PTHR35605:SF1">
    <property type="entry name" value="ECP2 EFFECTOR PROTEIN DOMAIN-CONTAINING PROTEIN-RELATED"/>
    <property type="match status" value="1"/>
</dbReference>
<comment type="caution">
    <text evidence="2">The sequence shown here is derived from an EMBL/GenBank/DDBJ whole genome shotgun (WGS) entry which is preliminary data.</text>
</comment>
<gene>
    <name evidence="2" type="ORF">B0I35DRAFT_477622</name>
</gene>